<keyword evidence="4" id="KW-0804">Transcription</keyword>
<feature type="domain" description="HTH lysR-type" evidence="5">
    <location>
        <begin position="8"/>
        <end position="66"/>
    </location>
</feature>
<evidence type="ECO:0000259" key="5">
    <source>
        <dbReference type="PROSITE" id="PS50931"/>
    </source>
</evidence>
<dbReference type="PANTHER" id="PTHR30126">
    <property type="entry name" value="HTH-TYPE TRANSCRIPTIONAL REGULATOR"/>
    <property type="match status" value="1"/>
</dbReference>
<keyword evidence="2" id="KW-0805">Transcription regulation</keyword>
<comment type="caution">
    <text evidence="6">The sequence shown here is derived from an EMBL/GenBank/DDBJ whole genome shotgun (WGS) entry which is preliminary data.</text>
</comment>
<dbReference type="Pfam" id="PF00126">
    <property type="entry name" value="HTH_1"/>
    <property type="match status" value="1"/>
</dbReference>
<dbReference type="EMBL" id="MSCT01000018">
    <property type="protein sequence ID" value="OLF52885.1"/>
    <property type="molecule type" value="Genomic_DNA"/>
</dbReference>
<dbReference type="CDD" id="cd05466">
    <property type="entry name" value="PBP2_LTTR_substrate"/>
    <property type="match status" value="1"/>
</dbReference>
<dbReference type="Proteomes" id="UP000185578">
    <property type="component" value="Unassembled WGS sequence"/>
</dbReference>
<dbReference type="PANTHER" id="PTHR30126:SF91">
    <property type="entry name" value="LYSR FAMILY TRANSCRIPTIONAL REGULATOR"/>
    <property type="match status" value="1"/>
</dbReference>
<comment type="similarity">
    <text evidence="1">Belongs to the LysR transcriptional regulatory family.</text>
</comment>
<dbReference type="AlphaFoldDB" id="A0A1Q8EM77"/>
<dbReference type="GO" id="GO:0003700">
    <property type="term" value="F:DNA-binding transcription factor activity"/>
    <property type="evidence" value="ECO:0007669"/>
    <property type="project" value="InterPro"/>
</dbReference>
<evidence type="ECO:0000256" key="4">
    <source>
        <dbReference type="ARBA" id="ARBA00023163"/>
    </source>
</evidence>
<evidence type="ECO:0000256" key="3">
    <source>
        <dbReference type="ARBA" id="ARBA00023125"/>
    </source>
</evidence>
<accession>A0A1Q8EM77</accession>
<evidence type="ECO:0000313" key="6">
    <source>
        <dbReference type="EMBL" id="OLF52885.1"/>
    </source>
</evidence>
<sequence length="307" mass="33130">MSSNPGTPTLDQLRIFLTIVEVGSFAGAARKLHRATSVISYAMANLEAQLGVSLFDRKTTRKPQLTDAGRTVLAEARSIYNGIDGLRAKVKGLLQGLEAEVHLVIDVMFPAARIVDALKNFRREFPTVQLHLHMEALGAVPEMVLEGRAAIGVGGMVHRSVAGIERVQVGFVTLVPVAAPQHPLAQAPANRPGAAREHVQLVLSDRSRLTRNQDFGVVGTHSWRLADLGSKHMLLKEGIGWGNMPMPMVEEDLVAGRLVRLDLPGNQGLPYGFDAIYRLDTPPGPAASWLIDWLAAQMKAEAGPAQG</sequence>
<reference evidence="6 7" key="1">
    <citation type="submission" date="2016-12" db="EMBL/GenBank/DDBJ databases">
        <authorList>
            <person name="Song W.-J."/>
            <person name="Kurnit D.M."/>
        </authorList>
    </citation>
    <scope>NUCLEOTIDE SEQUENCE [LARGE SCALE GENOMIC DNA]</scope>
    <source>
        <strain evidence="6 7">PCL1601</strain>
    </source>
</reference>
<dbReference type="InterPro" id="IPR036390">
    <property type="entry name" value="WH_DNA-bd_sf"/>
</dbReference>
<organism evidence="6 7">
    <name type="scientific">Pseudomonas chlororaphis</name>
    <dbReference type="NCBI Taxonomy" id="587753"/>
    <lineage>
        <taxon>Bacteria</taxon>
        <taxon>Pseudomonadati</taxon>
        <taxon>Pseudomonadota</taxon>
        <taxon>Gammaproteobacteria</taxon>
        <taxon>Pseudomonadales</taxon>
        <taxon>Pseudomonadaceae</taxon>
        <taxon>Pseudomonas</taxon>
    </lineage>
</organism>
<dbReference type="OrthoDB" id="196624at2"/>
<dbReference type="InterPro" id="IPR036388">
    <property type="entry name" value="WH-like_DNA-bd_sf"/>
</dbReference>
<dbReference type="Gene3D" id="1.10.10.10">
    <property type="entry name" value="Winged helix-like DNA-binding domain superfamily/Winged helix DNA-binding domain"/>
    <property type="match status" value="1"/>
</dbReference>
<dbReference type="SUPFAM" id="SSF46785">
    <property type="entry name" value="Winged helix' DNA-binding domain"/>
    <property type="match status" value="1"/>
</dbReference>
<dbReference type="FunFam" id="1.10.10.10:FF:000001">
    <property type="entry name" value="LysR family transcriptional regulator"/>
    <property type="match status" value="1"/>
</dbReference>
<protein>
    <submittedName>
        <fullName evidence="6">LysR family transcriptional regulator</fullName>
    </submittedName>
</protein>
<dbReference type="InterPro" id="IPR000847">
    <property type="entry name" value="LysR_HTH_N"/>
</dbReference>
<dbReference type="InterPro" id="IPR005119">
    <property type="entry name" value="LysR_subst-bd"/>
</dbReference>
<gene>
    <name evidence="6" type="ORF">BTN82_19095</name>
</gene>
<dbReference type="GO" id="GO:0000976">
    <property type="term" value="F:transcription cis-regulatory region binding"/>
    <property type="evidence" value="ECO:0007669"/>
    <property type="project" value="TreeGrafter"/>
</dbReference>
<dbReference type="RefSeq" id="WP_075120667.1">
    <property type="nucleotide sequence ID" value="NZ_MSCT01000018.1"/>
</dbReference>
<proteinExistence type="inferred from homology"/>
<evidence type="ECO:0000313" key="7">
    <source>
        <dbReference type="Proteomes" id="UP000185578"/>
    </source>
</evidence>
<keyword evidence="3" id="KW-0238">DNA-binding</keyword>
<name>A0A1Q8EM77_9PSED</name>
<dbReference type="SUPFAM" id="SSF53850">
    <property type="entry name" value="Periplasmic binding protein-like II"/>
    <property type="match status" value="1"/>
</dbReference>
<dbReference type="Pfam" id="PF03466">
    <property type="entry name" value="LysR_substrate"/>
    <property type="match status" value="1"/>
</dbReference>
<evidence type="ECO:0000256" key="1">
    <source>
        <dbReference type="ARBA" id="ARBA00009437"/>
    </source>
</evidence>
<evidence type="ECO:0000256" key="2">
    <source>
        <dbReference type="ARBA" id="ARBA00023015"/>
    </source>
</evidence>
<dbReference type="Gene3D" id="3.40.190.290">
    <property type="match status" value="1"/>
</dbReference>
<dbReference type="PROSITE" id="PS50931">
    <property type="entry name" value="HTH_LYSR"/>
    <property type="match status" value="1"/>
</dbReference>